<evidence type="ECO:0000313" key="1">
    <source>
        <dbReference type="EMBL" id="VDO35451.1"/>
    </source>
</evidence>
<gene>
    <name evidence="1" type="ORF">HPLM_LOCUS8643</name>
</gene>
<reference evidence="3" key="1">
    <citation type="submission" date="2017-02" db="UniProtKB">
        <authorList>
            <consortium name="WormBaseParasite"/>
        </authorList>
    </citation>
    <scope>IDENTIFICATION</scope>
</reference>
<dbReference type="AlphaFoldDB" id="A0A0N4WDI8"/>
<dbReference type="Proteomes" id="UP000268014">
    <property type="component" value="Unassembled WGS sequence"/>
</dbReference>
<dbReference type="EMBL" id="UZAF01016904">
    <property type="protein sequence ID" value="VDO35451.1"/>
    <property type="molecule type" value="Genomic_DNA"/>
</dbReference>
<proteinExistence type="predicted"/>
<dbReference type="WBParaSite" id="HPLM_0000865101-mRNA-1">
    <property type="protein sequence ID" value="HPLM_0000865101-mRNA-1"/>
    <property type="gene ID" value="HPLM_0000865101"/>
</dbReference>
<evidence type="ECO:0000313" key="3">
    <source>
        <dbReference type="WBParaSite" id="HPLM_0000865101-mRNA-1"/>
    </source>
</evidence>
<keyword evidence="2" id="KW-1185">Reference proteome</keyword>
<name>A0A0N4WDI8_HAEPC</name>
<evidence type="ECO:0000313" key="2">
    <source>
        <dbReference type="Proteomes" id="UP000268014"/>
    </source>
</evidence>
<accession>A0A0N4WDI8</accession>
<reference evidence="1 2" key="2">
    <citation type="submission" date="2018-11" db="EMBL/GenBank/DDBJ databases">
        <authorList>
            <consortium name="Pathogen Informatics"/>
        </authorList>
    </citation>
    <scope>NUCLEOTIDE SEQUENCE [LARGE SCALE GENOMIC DNA]</scope>
    <source>
        <strain evidence="1 2">MHpl1</strain>
    </source>
</reference>
<protein>
    <submittedName>
        <fullName evidence="3">Secreted protein</fullName>
    </submittedName>
</protein>
<sequence length="140" mass="17205">MTWRRCMRTDVWWWDWGCCTWRWWYCCCCCFHYMWSIRVIIIDIVISVVFSRSDKVRLVWRLCAPSILCRCCISFEHIVHSLYTTRIDLFLIDRLEWIRLIHGMRRGIQSVARLRLFSRRLLSRMEVVDDVVQHVSDLIQ</sequence>
<organism evidence="3">
    <name type="scientific">Haemonchus placei</name>
    <name type="common">Barber's pole worm</name>
    <dbReference type="NCBI Taxonomy" id="6290"/>
    <lineage>
        <taxon>Eukaryota</taxon>
        <taxon>Metazoa</taxon>
        <taxon>Ecdysozoa</taxon>
        <taxon>Nematoda</taxon>
        <taxon>Chromadorea</taxon>
        <taxon>Rhabditida</taxon>
        <taxon>Rhabditina</taxon>
        <taxon>Rhabditomorpha</taxon>
        <taxon>Strongyloidea</taxon>
        <taxon>Trichostrongylidae</taxon>
        <taxon>Haemonchus</taxon>
    </lineage>
</organism>